<feature type="domain" description="Cilia- and flagella-associated protein 69 ARM repeats" evidence="2">
    <location>
        <begin position="35"/>
        <end position="160"/>
    </location>
</feature>
<dbReference type="InterPro" id="IPR048733">
    <property type="entry name" value="CFA69_ARM_dom"/>
</dbReference>
<dbReference type="Pfam" id="PF21049">
    <property type="entry name" value="CFA69_ARM_rpt"/>
    <property type="match status" value="2"/>
</dbReference>
<evidence type="ECO:0000313" key="4">
    <source>
        <dbReference type="Proteomes" id="UP001438707"/>
    </source>
</evidence>
<dbReference type="AlphaFoldDB" id="A0AAW1QCX2"/>
<comment type="caution">
    <text evidence="3">The sequence shown here is derived from an EMBL/GenBank/DDBJ whole genome shotgun (WGS) entry which is preliminary data.</text>
</comment>
<feature type="region of interest" description="Disordered" evidence="1">
    <location>
        <begin position="288"/>
        <end position="315"/>
    </location>
</feature>
<feature type="region of interest" description="Disordered" evidence="1">
    <location>
        <begin position="416"/>
        <end position="443"/>
    </location>
</feature>
<sequence length="1181" mass="126744">MGGLTVLSTDMAPNSVSLRQADDNRWLVIDKAALLYESSLASSMAERHMAAIDRVSAANQDGYCLADLARLSQLFTALAEYVHEHIAPRILKATSDLLGLLQKPFIKRQSSDELLRRKHVPMVLGSVGCFFQYSCPNKLQAVAAQVVAHFVSGEQIQNASDPSDHTRQVLDSHVAIALANHLVEICSSGGSSHASMLDGNDASPARQSNGKGNWLLKQQAGPALEIAAALAELSQDPRLAVQMAAAGVLHPVATLLKQSPPRSALMSNAIMLAWNALAASPEALLNEPRALPSDDRPGDGDPVGDWDDDDDDEQAEDEIEMHAGQQQIEIPAAAAELEPTSSFVDMSIGKDEGGQGQLDDTSEVSSELKRVEEHMDNAAGQEDMLDAQQEMQLTNNKDMRLSSAALVRELKPAQEALRPTASGLSTPSSSQSSHPSPDSAVPPLDLQLSIAQIADIDDLAAQLDAEISHDVPEAAETSDSDPITLDAGELGARMRARKSFQAGLKRTAGRLARLRSDETVITEAIAEETTADSAPVKGQRMQEGSPAKEQVPAIRPNLQEKAARPLTAGTDKSGTSSMGRRRMVRSDSEGSGWASHSGGGVAHALADAISQLLQWAMREGRFDADRILASDAMSLALVLAQQSIGHQGVMDSAIGWPALMLSVSLELPIQLEDGGPEPLSRYFWGHPDEAVELRCLAWGLLVACSDDLELVEAAIDGGLIRIALAYLEQDPPKLAGSFQWTALHAKDLLHASLPVVRMFIELAPEAFAAYSGPTVLFSSLSVHSQPELAAMLLDLVLRSACATKDMSIACVELGALSKALTLLKDKSTSWKVQAIAANLLAELCRGDPEIQRLLRKAQGIQVLVDALEAATRANLSHEMLGEYTTAVLNAMWDCIVTNRRNLAHLLADDGLGDLLDAIEACHAAVRPLALAILADVMRNSAAHEDFLTWRSSHDQRSAMELMLSLWRETEEALGTAEKGLVSNVADPLGEVRGLASAYPNFNSKSGAMLGALEKAEASGAWAPFSRIYAVLQPLGWDLLRTHLSPKDKATLALVEAFETLRAGAAWTGLQAQLQAAGVLPTPEDQAVMDEKIGTALDIAEHVHDAQAGFIDQAAWALMSAAVQEQKDRLSRLQREAESKHRHVESHVLQDRLAAKAAMEQMIQRSFQMRESSSAHRTSSVG</sequence>
<evidence type="ECO:0000259" key="2">
    <source>
        <dbReference type="Pfam" id="PF21049"/>
    </source>
</evidence>
<feature type="compositionally biased region" description="Acidic residues" evidence="1">
    <location>
        <begin position="302"/>
        <end position="315"/>
    </location>
</feature>
<keyword evidence="4" id="KW-1185">Reference proteome</keyword>
<dbReference type="InterPro" id="IPR011989">
    <property type="entry name" value="ARM-like"/>
</dbReference>
<feature type="compositionally biased region" description="Low complexity" evidence="1">
    <location>
        <begin position="422"/>
        <end position="439"/>
    </location>
</feature>
<evidence type="ECO:0000256" key="1">
    <source>
        <dbReference type="SAM" id="MobiDB-lite"/>
    </source>
</evidence>
<organism evidence="3 4">
    <name type="scientific">Apatococcus lobatus</name>
    <dbReference type="NCBI Taxonomy" id="904363"/>
    <lineage>
        <taxon>Eukaryota</taxon>
        <taxon>Viridiplantae</taxon>
        <taxon>Chlorophyta</taxon>
        <taxon>core chlorophytes</taxon>
        <taxon>Trebouxiophyceae</taxon>
        <taxon>Chlorellales</taxon>
        <taxon>Chlorellaceae</taxon>
        <taxon>Apatococcus</taxon>
    </lineage>
</organism>
<accession>A0AAW1QCX2</accession>
<proteinExistence type="predicted"/>
<name>A0AAW1QCX2_9CHLO</name>
<protein>
    <recommendedName>
        <fullName evidence="2">Cilia- and flagella-associated protein 69 ARM repeats domain-containing protein</fullName>
    </recommendedName>
</protein>
<dbReference type="InterPro" id="IPR048732">
    <property type="entry name" value="CFA69"/>
</dbReference>
<dbReference type="PANTHER" id="PTHR14716">
    <property type="entry name" value="CILIA- AND FLAGELLA-ASSOCIATED PROTEIN 69"/>
    <property type="match status" value="1"/>
</dbReference>
<dbReference type="EMBL" id="JALJOS010000052">
    <property type="protein sequence ID" value="KAK9818954.1"/>
    <property type="molecule type" value="Genomic_DNA"/>
</dbReference>
<evidence type="ECO:0000313" key="3">
    <source>
        <dbReference type="EMBL" id="KAK9818954.1"/>
    </source>
</evidence>
<dbReference type="Gene3D" id="1.25.10.10">
    <property type="entry name" value="Leucine-rich Repeat Variant"/>
    <property type="match status" value="1"/>
</dbReference>
<dbReference type="Proteomes" id="UP001438707">
    <property type="component" value="Unassembled WGS sequence"/>
</dbReference>
<reference evidence="3 4" key="1">
    <citation type="journal article" date="2024" name="Nat. Commun.">
        <title>Phylogenomics reveals the evolutionary origins of lichenization in chlorophyte algae.</title>
        <authorList>
            <person name="Puginier C."/>
            <person name="Libourel C."/>
            <person name="Otte J."/>
            <person name="Skaloud P."/>
            <person name="Haon M."/>
            <person name="Grisel S."/>
            <person name="Petersen M."/>
            <person name="Berrin J.G."/>
            <person name="Delaux P.M."/>
            <person name="Dal Grande F."/>
            <person name="Keller J."/>
        </authorList>
    </citation>
    <scope>NUCLEOTIDE SEQUENCE [LARGE SCALE GENOMIC DNA]</scope>
    <source>
        <strain evidence="3 4">SAG 2145</strain>
    </source>
</reference>
<dbReference type="InterPro" id="IPR016024">
    <property type="entry name" value="ARM-type_fold"/>
</dbReference>
<feature type="region of interest" description="Disordered" evidence="1">
    <location>
        <begin position="530"/>
        <end position="597"/>
    </location>
</feature>
<feature type="domain" description="Cilia- and flagella-associated protein 69 ARM repeats" evidence="2">
    <location>
        <begin position="828"/>
        <end position="1067"/>
    </location>
</feature>
<gene>
    <name evidence="3" type="ORF">WJX74_007226</name>
</gene>
<dbReference type="SUPFAM" id="SSF48371">
    <property type="entry name" value="ARM repeat"/>
    <property type="match status" value="1"/>
</dbReference>
<dbReference type="PANTHER" id="PTHR14716:SF0">
    <property type="entry name" value="CILIA- AND FLAGELLA-ASSOCIATED PROTEIN 69"/>
    <property type="match status" value="1"/>
</dbReference>